<reference evidence="3 4" key="1">
    <citation type="submission" date="2021-02" db="EMBL/GenBank/DDBJ databases">
        <title>Variation within the Batrachochytrium salamandrivorans European outbreak.</title>
        <authorList>
            <person name="Kelly M."/>
            <person name="Pasmans F."/>
            <person name="Shea T.P."/>
            <person name="Munoz J.F."/>
            <person name="Carranza S."/>
            <person name="Cuomo C.A."/>
            <person name="Martel A."/>
        </authorList>
    </citation>
    <scope>NUCLEOTIDE SEQUENCE [LARGE SCALE GENOMIC DNA]</scope>
    <source>
        <strain evidence="3 4">AMFP18/2</strain>
    </source>
</reference>
<keyword evidence="2" id="KW-0812">Transmembrane</keyword>
<feature type="transmembrane region" description="Helical" evidence="2">
    <location>
        <begin position="106"/>
        <end position="125"/>
    </location>
</feature>
<evidence type="ECO:0000256" key="1">
    <source>
        <dbReference type="SAM" id="MobiDB-lite"/>
    </source>
</evidence>
<evidence type="ECO:0000256" key="2">
    <source>
        <dbReference type="SAM" id="Phobius"/>
    </source>
</evidence>
<protein>
    <submittedName>
        <fullName evidence="3">Uncharacterized protein</fullName>
    </submittedName>
</protein>
<keyword evidence="2" id="KW-0472">Membrane</keyword>
<organism evidence="3 4">
    <name type="scientific">Batrachochytrium salamandrivorans</name>
    <dbReference type="NCBI Taxonomy" id="1357716"/>
    <lineage>
        <taxon>Eukaryota</taxon>
        <taxon>Fungi</taxon>
        <taxon>Fungi incertae sedis</taxon>
        <taxon>Chytridiomycota</taxon>
        <taxon>Chytridiomycota incertae sedis</taxon>
        <taxon>Chytridiomycetes</taxon>
        <taxon>Rhizophydiales</taxon>
        <taxon>Rhizophydiales incertae sedis</taxon>
        <taxon>Batrachochytrium</taxon>
    </lineage>
</organism>
<feature type="transmembrane region" description="Helical" evidence="2">
    <location>
        <begin position="248"/>
        <end position="269"/>
    </location>
</feature>
<accession>A0ABQ8FEL9</accession>
<name>A0ABQ8FEL9_9FUNG</name>
<dbReference type="EMBL" id="JAFCIX010000310">
    <property type="protein sequence ID" value="KAH6595370.1"/>
    <property type="molecule type" value="Genomic_DNA"/>
</dbReference>
<keyword evidence="4" id="KW-1185">Reference proteome</keyword>
<evidence type="ECO:0000313" key="4">
    <source>
        <dbReference type="Proteomes" id="UP001648503"/>
    </source>
</evidence>
<feature type="region of interest" description="Disordered" evidence="1">
    <location>
        <begin position="319"/>
        <end position="339"/>
    </location>
</feature>
<feature type="transmembrane region" description="Helical" evidence="2">
    <location>
        <begin position="27"/>
        <end position="46"/>
    </location>
</feature>
<evidence type="ECO:0000313" key="3">
    <source>
        <dbReference type="EMBL" id="KAH6595370.1"/>
    </source>
</evidence>
<feature type="transmembrane region" description="Helical" evidence="2">
    <location>
        <begin position="137"/>
        <end position="155"/>
    </location>
</feature>
<dbReference type="Proteomes" id="UP001648503">
    <property type="component" value="Unassembled WGS sequence"/>
</dbReference>
<gene>
    <name evidence="3" type="ORF">BASA50_005888</name>
</gene>
<proteinExistence type="predicted"/>
<comment type="caution">
    <text evidence="3">The sequence shown here is derived from an EMBL/GenBank/DDBJ whole genome shotgun (WGS) entry which is preliminary data.</text>
</comment>
<keyword evidence="2" id="KW-1133">Transmembrane helix</keyword>
<feature type="transmembrane region" description="Helical" evidence="2">
    <location>
        <begin position="66"/>
        <end position="86"/>
    </location>
</feature>
<feature type="transmembrane region" description="Helical" evidence="2">
    <location>
        <begin position="281"/>
        <end position="302"/>
    </location>
</feature>
<sequence>MLFTAGSIVTGTTGVWIFISRGLKKKFTPTIISLIVINAMTLMLQASEIVHVYNPYRPVWSIWRNIVYPLCVVLLNLLQLEIFNVFNDGLINIRIFQSQNMKWMRLIVILVHLFLCLPTYLQIWLLPYDDTSLATKWGTFGAGVYAILVGIWGVLQNFYILKRIHAHFDSLRSTDCSESLEYCAPDANYGQIKANKHISTGTIHSDCDTTMVSTQYEPPSSAPVHHPTPRHVSKTIRRIQSGARRIRWSIFFLFAMDIFSVGTFITASLVTEEEDRVMHHAMLQISFGVIGMHLFLETFLFTQIVTQFKQQMSASSGSHANDAAESAKNIKRNSAATLT</sequence>